<keyword evidence="3" id="KW-1185">Reference proteome</keyword>
<comment type="caution">
    <text evidence="2">The sequence shown here is derived from an EMBL/GenBank/DDBJ whole genome shotgun (WGS) entry which is preliminary data.</text>
</comment>
<organism evidence="2 3">
    <name type="scientific">Marinitenerispora sediminis</name>
    <dbReference type="NCBI Taxonomy" id="1931232"/>
    <lineage>
        <taxon>Bacteria</taxon>
        <taxon>Bacillati</taxon>
        <taxon>Actinomycetota</taxon>
        <taxon>Actinomycetes</taxon>
        <taxon>Streptosporangiales</taxon>
        <taxon>Nocardiopsidaceae</taxon>
        <taxon>Marinitenerispora</taxon>
    </lineage>
</organism>
<dbReference type="EMBL" id="QEIN01000063">
    <property type="protein sequence ID" value="RCV59271.1"/>
    <property type="molecule type" value="Genomic_DNA"/>
</dbReference>
<name>A0A368T9L4_9ACTN</name>
<reference evidence="2 3" key="1">
    <citation type="submission" date="2018-04" db="EMBL/GenBank/DDBJ databases">
        <title>Novel actinobacteria from marine sediment.</title>
        <authorList>
            <person name="Ng Z.Y."/>
            <person name="Tan G.Y.A."/>
        </authorList>
    </citation>
    <scope>NUCLEOTIDE SEQUENCE [LARGE SCALE GENOMIC DNA]</scope>
    <source>
        <strain evidence="2 3">TPS81</strain>
    </source>
</reference>
<evidence type="ECO:0000313" key="2">
    <source>
        <dbReference type="EMBL" id="RCV59271.1"/>
    </source>
</evidence>
<dbReference type="Proteomes" id="UP000253318">
    <property type="component" value="Unassembled WGS sequence"/>
</dbReference>
<sequence length="96" mass="10440">MVRHSQDQVPPASGGGGAERWDRIGPVGPVLERVGSPVHRVEPVCWFGPLRWGDRFASRFGSAGHRIAAVGFESVRVGSVRRDRFGGADRFAVTGW</sequence>
<gene>
    <name evidence="2" type="ORF">DEF24_09875</name>
</gene>
<dbReference type="AlphaFoldDB" id="A0A368T9L4"/>
<evidence type="ECO:0000313" key="3">
    <source>
        <dbReference type="Proteomes" id="UP000253318"/>
    </source>
</evidence>
<protein>
    <submittedName>
        <fullName evidence="2">Uncharacterized protein</fullName>
    </submittedName>
</protein>
<proteinExistence type="predicted"/>
<evidence type="ECO:0000256" key="1">
    <source>
        <dbReference type="SAM" id="MobiDB-lite"/>
    </source>
</evidence>
<accession>A0A368T9L4</accession>
<feature type="region of interest" description="Disordered" evidence="1">
    <location>
        <begin position="1"/>
        <end position="24"/>
    </location>
</feature>